<proteinExistence type="predicted"/>
<protein>
    <submittedName>
        <fullName evidence="1">Uncharacterized protein</fullName>
    </submittedName>
</protein>
<dbReference type="AlphaFoldDB" id="A0A1I4V409"/>
<dbReference type="Proteomes" id="UP000242222">
    <property type="component" value="Unassembled WGS sequence"/>
</dbReference>
<dbReference type="EMBL" id="FOVC01000001">
    <property type="protein sequence ID" value="SFM95871.1"/>
    <property type="molecule type" value="Genomic_DNA"/>
</dbReference>
<organism evidence="1 2">
    <name type="scientific">Izhakiella capsodis</name>
    <dbReference type="NCBI Taxonomy" id="1367852"/>
    <lineage>
        <taxon>Bacteria</taxon>
        <taxon>Pseudomonadati</taxon>
        <taxon>Pseudomonadota</taxon>
        <taxon>Gammaproteobacteria</taxon>
        <taxon>Enterobacterales</taxon>
        <taxon>Erwiniaceae</taxon>
        <taxon>Izhakiella</taxon>
    </lineage>
</organism>
<sequence>MAVLSADQLREALQSHTIDVGIGSFELATLSRFQFQAQPLFDCDVKLIFNPDYFPRGKSDAAYRAGKSFDFPTDAGGALCAGLRDIARGAFIAVTACITGKYAPNGTLRCRSDCQSRSGHAAGWAFFSRCTCKPDGSKD</sequence>
<keyword evidence="2" id="KW-1185">Reference proteome</keyword>
<name>A0A1I4V409_9GAMM</name>
<reference evidence="2" key="1">
    <citation type="submission" date="2016-10" db="EMBL/GenBank/DDBJ databases">
        <authorList>
            <person name="Varghese N."/>
            <person name="Submissions S."/>
        </authorList>
    </citation>
    <scope>NUCLEOTIDE SEQUENCE [LARGE SCALE GENOMIC DNA]</scope>
    <source>
        <strain evidence="2">N6PO6</strain>
    </source>
</reference>
<evidence type="ECO:0000313" key="1">
    <source>
        <dbReference type="EMBL" id="SFM95871.1"/>
    </source>
</evidence>
<accession>A0A1I4V409</accession>
<gene>
    <name evidence="1" type="ORF">SAMN05216516_101532</name>
</gene>
<evidence type="ECO:0000313" key="2">
    <source>
        <dbReference type="Proteomes" id="UP000242222"/>
    </source>
</evidence>